<keyword evidence="3" id="KW-0479">Metal-binding</keyword>
<dbReference type="Gene3D" id="3.30.870.10">
    <property type="entry name" value="Endonuclease Chain A"/>
    <property type="match status" value="1"/>
</dbReference>
<keyword evidence="8" id="KW-0443">Lipid metabolism</keyword>
<reference evidence="11" key="1">
    <citation type="submission" date="2019-09" db="EMBL/GenBank/DDBJ databases">
        <title>Draft genome information of white flower Hibiscus syriacus.</title>
        <authorList>
            <person name="Kim Y.-M."/>
        </authorList>
    </citation>
    <scope>NUCLEOTIDE SEQUENCE [LARGE SCALE GENOMIC DNA]</scope>
    <source>
        <strain evidence="11">YM2019G1</strain>
    </source>
</reference>
<evidence type="ECO:0000256" key="9">
    <source>
        <dbReference type="SAM" id="MobiDB-lite"/>
    </source>
</evidence>
<evidence type="ECO:0000256" key="6">
    <source>
        <dbReference type="ARBA" id="ARBA00022837"/>
    </source>
</evidence>
<evidence type="ECO:0000256" key="5">
    <source>
        <dbReference type="ARBA" id="ARBA00022801"/>
    </source>
</evidence>
<dbReference type="SMART" id="SM00155">
    <property type="entry name" value="PLDc"/>
    <property type="match status" value="1"/>
</dbReference>
<dbReference type="InterPro" id="IPR024632">
    <property type="entry name" value="PLipase_D_C"/>
</dbReference>
<dbReference type="GO" id="GO:0009395">
    <property type="term" value="P:phospholipid catabolic process"/>
    <property type="evidence" value="ECO:0007669"/>
    <property type="project" value="TreeGrafter"/>
</dbReference>
<sequence>MEDQSSFATPSMDPYNLLRIVQNPDGSLTRQTHFPSVPATEETGTQSNTSQLALLRRLIINQPYFNGVERTESENRFFNDRIFPLPANDLMWSLPPWLCRTELTVIMSSAIRWLLRRWDGCHAAWCLATAGIHLSTKLVEMLEARRVDVVAEFAEEGCHGIEIFDSLKAKTLFQSIEEFVYTTCLCVNVAAAKPSSSAIWHPPPHDWVKVNTDCGHCLPSGLVTCRRVLRDCEGAWVSGFAKLIGRCSALDAELWGILEGLSLPWDLGFRSVVVESDSKQGGQFGIKLGWDYVLFSKFDAAYVLVNFEERWLKSAKPHGLKKLKKPFDDALLRIERIPDIMVVSDFIDSESDPEGWHVQIFLSIDSNSVKGFPKDPKDATNKFEKVNKWTQLVLEPNFLVEYNVSSACAKAYVIVAQDEIINVANFLVKYIGADNLIPMEIALKIASKIKAKERFAAYIVLPMWPEGVPTGAATQRILFWQDYLNFFCLANRENDGSQPPGNDSPGSANTPESLGRKSRRFMIYVHSKGMIVDDEYVIVGYANFNQRSLEGTRDTEIAMGAYQPQYTWAAKHSSPLGQVYGYRMSLWAEHTGVVEDCFTRPESLDCVRRIVRIGKMNWKQFASEEVAEMRGH</sequence>
<gene>
    <name evidence="11" type="ORF">F3Y22_tig00016563pilonHSYRG00144</name>
</gene>
<feature type="compositionally biased region" description="Polar residues" evidence="9">
    <location>
        <begin position="496"/>
        <end position="512"/>
    </location>
</feature>
<dbReference type="PROSITE" id="PS50035">
    <property type="entry name" value="PLD"/>
    <property type="match status" value="1"/>
</dbReference>
<dbReference type="GO" id="GO:0003676">
    <property type="term" value="F:nucleic acid binding"/>
    <property type="evidence" value="ECO:0007669"/>
    <property type="project" value="InterPro"/>
</dbReference>
<dbReference type="Gene3D" id="3.40.50.1820">
    <property type="entry name" value="alpha/beta hydrolase"/>
    <property type="match status" value="1"/>
</dbReference>
<dbReference type="Pfam" id="PF00614">
    <property type="entry name" value="PLDc"/>
    <property type="match status" value="1"/>
</dbReference>
<keyword evidence="4" id="KW-0677">Repeat</keyword>
<dbReference type="InterPro" id="IPR015679">
    <property type="entry name" value="PLipase_D_fam"/>
</dbReference>
<feature type="region of interest" description="Disordered" evidence="9">
    <location>
        <begin position="26"/>
        <end position="47"/>
    </location>
</feature>
<dbReference type="PANTHER" id="PTHR18896:SF65">
    <property type="entry name" value="PHOSPHOLIPASE D BETA 1"/>
    <property type="match status" value="1"/>
</dbReference>
<dbReference type="InterPro" id="IPR012337">
    <property type="entry name" value="RNaseH-like_sf"/>
</dbReference>
<evidence type="ECO:0000313" key="12">
    <source>
        <dbReference type="Proteomes" id="UP000436088"/>
    </source>
</evidence>
<evidence type="ECO:0000256" key="4">
    <source>
        <dbReference type="ARBA" id="ARBA00022737"/>
    </source>
</evidence>
<dbReference type="InterPro" id="IPR036397">
    <property type="entry name" value="RNaseH_sf"/>
</dbReference>
<dbReference type="EMBL" id="VEPZ02000636">
    <property type="protein sequence ID" value="KAE8721305.1"/>
    <property type="molecule type" value="Genomic_DNA"/>
</dbReference>
<feature type="region of interest" description="Disordered" evidence="9">
    <location>
        <begin position="495"/>
        <end position="514"/>
    </location>
</feature>
<dbReference type="GO" id="GO:0046872">
    <property type="term" value="F:metal ion binding"/>
    <property type="evidence" value="ECO:0007669"/>
    <property type="project" value="UniProtKB-KW"/>
</dbReference>
<dbReference type="PANTHER" id="PTHR18896">
    <property type="entry name" value="PHOSPHOLIPASE D"/>
    <property type="match status" value="1"/>
</dbReference>
<evidence type="ECO:0000256" key="1">
    <source>
        <dbReference type="ARBA" id="ARBA00000798"/>
    </source>
</evidence>
<organism evidence="11 12">
    <name type="scientific">Hibiscus syriacus</name>
    <name type="common">Rose of Sharon</name>
    <dbReference type="NCBI Taxonomy" id="106335"/>
    <lineage>
        <taxon>Eukaryota</taxon>
        <taxon>Viridiplantae</taxon>
        <taxon>Streptophyta</taxon>
        <taxon>Embryophyta</taxon>
        <taxon>Tracheophyta</taxon>
        <taxon>Spermatophyta</taxon>
        <taxon>Magnoliopsida</taxon>
        <taxon>eudicotyledons</taxon>
        <taxon>Gunneridae</taxon>
        <taxon>Pentapetalae</taxon>
        <taxon>rosids</taxon>
        <taxon>malvids</taxon>
        <taxon>Malvales</taxon>
        <taxon>Malvaceae</taxon>
        <taxon>Malvoideae</taxon>
        <taxon>Hibiscus</taxon>
    </lineage>
</organism>
<feature type="domain" description="PLD phosphodiesterase" evidence="10">
    <location>
        <begin position="521"/>
        <end position="548"/>
    </location>
</feature>
<evidence type="ECO:0000313" key="11">
    <source>
        <dbReference type="EMBL" id="KAE8721305.1"/>
    </source>
</evidence>
<comment type="caution">
    <text evidence="11">The sequence shown here is derived from an EMBL/GenBank/DDBJ whole genome shotgun (WGS) entry which is preliminary data.</text>
</comment>
<accession>A0A6A3BXG9</accession>
<dbReference type="Proteomes" id="UP000436088">
    <property type="component" value="Unassembled WGS sequence"/>
</dbReference>
<evidence type="ECO:0000256" key="2">
    <source>
        <dbReference type="ARBA" id="ARBA00012027"/>
    </source>
</evidence>
<dbReference type="GO" id="GO:0004523">
    <property type="term" value="F:RNA-DNA hybrid ribonuclease activity"/>
    <property type="evidence" value="ECO:0007669"/>
    <property type="project" value="InterPro"/>
</dbReference>
<dbReference type="Pfam" id="PF12357">
    <property type="entry name" value="PLD_C"/>
    <property type="match status" value="1"/>
</dbReference>
<protein>
    <recommendedName>
        <fullName evidence="2">phospholipase D</fullName>
        <ecNumber evidence="2">3.1.4.4</ecNumber>
    </recommendedName>
</protein>
<comment type="catalytic activity">
    <reaction evidence="1">
        <text>a 1,2-diacyl-sn-glycero-3-phosphocholine + H2O = a 1,2-diacyl-sn-glycero-3-phosphate + choline + H(+)</text>
        <dbReference type="Rhea" id="RHEA:14445"/>
        <dbReference type="ChEBI" id="CHEBI:15354"/>
        <dbReference type="ChEBI" id="CHEBI:15377"/>
        <dbReference type="ChEBI" id="CHEBI:15378"/>
        <dbReference type="ChEBI" id="CHEBI:57643"/>
        <dbReference type="ChEBI" id="CHEBI:58608"/>
        <dbReference type="EC" id="3.1.4.4"/>
    </reaction>
</comment>
<dbReference type="InterPro" id="IPR044730">
    <property type="entry name" value="RNase_H-like_dom_plant"/>
</dbReference>
<dbReference type="Gene3D" id="3.30.420.10">
    <property type="entry name" value="Ribonuclease H-like superfamily/Ribonuclease H"/>
    <property type="match status" value="1"/>
</dbReference>
<keyword evidence="7" id="KW-0442">Lipid degradation</keyword>
<dbReference type="GO" id="GO:0005886">
    <property type="term" value="C:plasma membrane"/>
    <property type="evidence" value="ECO:0007669"/>
    <property type="project" value="TreeGrafter"/>
</dbReference>
<dbReference type="InterPro" id="IPR002156">
    <property type="entry name" value="RNaseH_domain"/>
</dbReference>
<dbReference type="AlphaFoldDB" id="A0A6A3BXG9"/>
<dbReference type="GO" id="GO:0004630">
    <property type="term" value="F:phospholipase D activity"/>
    <property type="evidence" value="ECO:0007669"/>
    <property type="project" value="UniProtKB-EC"/>
</dbReference>
<dbReference type="SUPFAM" id="SSF56024">
    <property type="entry name" value="Phospholipase D/nuclease"/>
    <property type="match status" value="1"/>
</dbReference>
<evidence type="ECO:0000256" key="3">
    <source>
        <dbReference type="ARBA" id="ARBA00022723"/>
    </source>
</evidence>
<keyword evidence="12" id="KW-1185">Reference proteome</keyword>
<proteinExistence type="predicted"/>
<keyword evidence="6" id="KW-0106">Calcium</keyword>
<evidence type="ECO:0000259" key="10">
    <source>
        <dbReference type="PROSITE" id="PS50035"/>
    </source>
</evidence>
<dbReference type="InterPro" id="IPR029058">
    <property type="entry name" value="AB_hydrolase_fold"/>
</dbReference>
<keyword evidence="5" id="KW-0378">Hydrolase</keyword>
<dbReference type="InterPro" id="IPR001736">
    <property type="entry name" value="PLipase_D/transphosphatidylase"/>
</dbReference>
<name>A0A6A3BXG9_HIBSY</name>
<evidence type="ECO:0000256" key="8">
    <source>
        <dbReference type="ARBA" id="ARBA00023098"/>
    </source>
</evidence>
<dbReference type="CDD" id="cd06222">
    <property type="entry name" value="RNase_H_like"/>
    <property type="match status" value="1"/>
</dbReference>
<dbReference type="Pfam" id="PF13456">
    <property type="entry name" value="RVT_3"/>
    <property type="match status" value="1"/>
</dbReference>
<dbReference type="SUPFAM" id="SSF53098">
    <property type="entry name" value="Ribonuclease H-like"/>
    <property type="match status" value="1"/>
</dbReference>
<dbReference type="EC" id="3.1.4.4" evidence="2"/>
<evidence type="ECO:0000256" key="7">
    <source>
        <dbReference type="ARBA" id="ARBA00022963"/>
    </source>
</evidence>